<dbReference type="EMBL" id="CAJVPV010005595">
    <property type="protein sequence ID" value="CAG8593340.1"/>
    <property type="molecule type" value="Genomic_DNA"/>
</dbReference>
<dbReference type="Proteomes" id="UP000789342">
    <property type="component" value="Unassembled WGS sequence"/>
</dbReference>
<gene>
    <name evidence="1" type="ORF">AMORRO_LOCUS7447</name>
</gene>
<reference evidence="1" key="1">
    <citation type="submission" date="2021-06" db="EMBL/GenBank/DDBJ databases">
        <authorList>
            <person name="Kallberg Y."/>
            <person name="Tangrot J."/>
            <person name="Rosling A."/>
        </authorList>
    </citation>
    <scope>NUCLEOTIDE SEQUENCE</scope>
    <source>
        <strain evidence="1">CL551</strain>
    </source>
</reference>
<accession>A0A9N9GCY9</accession>
<evidence type="ECO:0000313" key="1">
    <source>
        <dbReference type="EMBL" id="CAG8593340.1"/>
    </source>
</evidence>
<proteinExistence type="predicted"/>
<organism evidence="1 2">
    <name type="scientific">Acaulospora morrowiae</name>
    <dbReference type="NCBI Taxonomy" id="94023"/>
    <lineage>
        <taxon>Eukaryota</taxon>
        <taxon>Fungi</taxon>
        <taxon>Fungi incertae sedis</taxon>
        <taxon>Mucoromycota</taxon>
        <taxon>Glomeromycotina</taxon>
        <taxon>Glomeromycetes</taxon>
        <taxon>Diversisporales</taxon>
        <taxon>Acaulosporaceae</taxon>
        <taxon>Acaulospora</taxon>
    </lineage>
</organism>
<comment type="caution">
    <text evidence="1">The sequence shown here is derived from an EMBL/GenBank/DDBJ whole genome shotgun (WGS) entry which is preliminary data.</text>
</comment>
<name>A0A9N9GCY9_9GLOM</name>
<dbReference type="OrthoDB" id="2311511at2759"/>
<keyword evidence="2" id="KW-1185">Reference proteome</keyword>
<dbReference type="AlphaFoldDB" id="A0A9N9GCY9"/>
<protein>
    <submittedName>
        <fullName evidence="1">1178_t:CDS:1</fullName>
    </submittedName>
</protein>
<evidence type="ECO:0000313" key="2">
    <source>
        <dbReference type="Proteomes" id="UP000789342"/>
    </source>
</evidence>
<sequence>MAKSVEDFKDFPPIQKAIKLSTSLVCDLSAQEVQERLNQLKRSIHIQLIGSQHGEKAHHWPTLWAHIKMCMIDLKYWERGNGHPVDRLSESYIRMEFLRLYFEIGNLSRKKQLEGIVKDLLEIQMIVEQTKNRL</sequence>